<keyword evidence="3" id="KW-1185">Reference proteome</keyword>
<evidence type="ECO:0000313" key="3">
    <source>
        <dbReference type="Proteomes" id="UP001583186"/>
    </source>
</evidence>
<name>A0ABR3YPL1_9PEZI</name>
<protein>
    <recommendedName>
        <fullName evidence="4">Major facilitator superfamily (MFS) profile domain-containing protein</fullName>
    </recommendedName>
</protein>
<sequence>MAVAGLRGRRLNITMSVLAALVFMMQGFDQALVNSLLTVHTWVKTFPGIDTVNKTGARKEHNSKIQDF</sequence>
<dbReference type="Proteomes" id="UP001583186">
    <property type="component" value="Unassembled WGS sequence"/>
</dbReference>
<proteinExistence type="predicted"/>
<comment type="caution">
    <text evidence="2">The sequence shown here is derived from an EMBL/GenBank/DDBJ whole genome shotgun (WGS) entry which is preliminary data.</text>
</comment>
<gene>
    <name evidence="2" type="ORF">Sste5346_008306</name>
</gene>
<dbReference type="EMBL" id="JAWCUI010000063">
    <property type="protein sequence ID" value="KAL1890304.1"/>
    <property type="molecule type" value="Genomic_DNA"/>
</dbReference>
<reference evidence="2 3" key="1">
    <citation type="journal article" date="2024" name="IMA Fungus">
        <title>IMA Genome - F19 : A genome assembly and annotation guide to empower mycologists, including annotated draft genome sequences of Ceratocystis pirilliformis, Diaporthe australafricana, Fusarium ophioides, Paecilomyces lecythidis, and Sporothrix stenoceras.</title>
        <authorList>
            <person name="Aylward J."/>
            <person name="Wilson A.M."/>
            <person name="Visagie C.M."/>
            <person name="Spraker J."/>
            <person name="Barnes I."/>
            <person name="Buitendag C."/>
            <person name="Ceriani C."/>
            <person name="Del Mar Angel L."/>
            <person name="du Plessis D."/>
            <person name="Fuchs T."/>
            <person name="Gasser K."/>
            <person name="Kramer D."/>
            <person name="Li W."/>
            <person name="Munsamy K."/>
            <person name="Piso A."/>
            <person name="Price J.L."/>
            <person name="Sonnekus B."/>
            <person name="Thomas C."/>
            <person name="van der Nest A."/>
            <person name="van Dijk A."/>
            <person name="van Heerden A."/>
            <person name="van Vuuren N."/>
            <person name="Yilmaz N."/>
            <person name="Duong T.A."/>
            <person name="van der Merwe N.A."/>
            <person name="Wingfield M.J."/>
            <person name="Wingfield B.D."/>
        </authorList>
    </citation>
    <scope>NUCLEOTIDE SEQUENCE [LARGE SCALE GENOMIC DNA]</scope>
    <source>
        <strain evidence="2 3">CMW 5346</strain>
    </source>
</reference>
<evidence type="ECO:0000313" key="2">
    <source>
        <dbReference type="EMBL" id="KAL1890304.1"/>
    </source>
</evidence>
<evidence type="ECO:0008006" key="4">
    <source>
        <dbReference type="Google" id="ProtNLM"/>
    </source>
</evidence>
<evidence type="ECO:0000256" key="1">
    <source>
        <dbReference type="SAM" id="SignalP"/>
    </source>
</evidence>
<organism evidence="2 3">
    <name type="scientific">Sporothrix stenoceras</name>
    <dbReference type="NCBI Taxonomy" id="5173"/>
    <lineage>
        <taxon>Eukaryota</taxon>
        <taxon>Fungi</taxon>
        <taxon>Dikarya</taxon>
        <taxon>Ascomycota</taxon>
        <taxon>Pezizomycotina</taxon>
        <taxon>Sordariomycetes</taxon>
        <taxon>Sordariomycetidae</taxon>
        <taxon>Ophiostomatales</taxon>
        <taxon>Ophiostomataceae</taxon>
        <taxon>Sporothrix</taxon>
    </lineage>
</organism>
<keyword evidence="1" id="KW-0732">Signal</keyword>
<accession>A0ABR3YPL1</accession>
<feature type="chain" id="PRO_5046577669" description="Major facilitator superfamily (MFS) profile domain-containing protein" evidence="1">
    <location>
        <begin position="28"/>
        <end position="68"/>
    </location>
</feature>
<feature type="signal peptide" evidence="1">
    <location>
        <begin position="1"/>
        <end position="27"/>
    </location>
</feature>